<evidence type="ECO:0000313" key="9">
    <source>
        <dbReference type="Proteomes" id="UP000078225"/>
    </source>
</evidence>
<feature type="transmembrane region" description="Helical" evidence="6">
    <location>
        <begin position="66"/>
        <end position="88"/>
    </location>
</feature>
<feature type="transmembrane region" description="Helical" evidence="6">
    <location>
        <begin position="33"/>
        <end position="54"/>
    </location>
</feature>
<dbReference type="EMBL" id="LYRP01000002">
    <property type="protein sequence ID" value="OAT78112.1"/>
    <property type="molecule type" value="Genomic_DNA"/>
</dbReference>
<dbReference type="RefSeq" id="WP_064595727.1">
    <property type="nucleotide sequence ID" value="NZ_CP134782.1"/>
</dbReference>
<comment type="subcellular location">
    <subcellularLocation>
        <location evidence="1">Cell membrane</location>
        <topology evidence="1">Multi-pass membrane protein</topology>
    </subcellularLocation>
</comment>
<dbReference type="InterPro" id="IPR037185">
    <property type="entry name" value="EmrE-like"/>
</dbReference>
<feature type="transmembrane region" description="Helical" evidence="6">
    <location>
        <begin position="9"/>
        <end position="27"/>
    </location>
</feature>
<evidence type="ECO:0000259" key="7">
    <source>
        <dbReference type="Pfam" id="PF00892"/>
    </source>
</evidence>
<feature type="transmembrane region" description="Helical" evidence="6">
    <location>
        <begin position="245"/>
        <end position="267"/>
    </location>
</feature>
<evidence type="ECO:0000256" key="5">
    <source>
        <dbReference type="ARBA" id="ARBA00023136"/>
    </source>
</evidence>
<dbReference type="InterPro" id="IPR051258">
    <property type="entry name" value="Diverse_Substrate_Transporter"/>
</dbReference>
<feature type="transmembrane region" description="Helical" evidence="6">
    <location>
        <begin position="219"/>
        <end position="236"/>
    </location>
</feature>
<dbReference type="Pfam" id="PF00892">
    <property type="entry name" value="EamA"/>
    <property type="match status" value="1"/>
</dbReference>
<keyword evidence="9" id="KW-1185">Reference proteome</keyword>
<gene>
    <name evidence="8" type="ORF">A9B99_18385</name>
</gene>
<dbReference type="AlphaFoldDB" id="A0A1B7L6W9"/>
<dbReference type="OrthoDB" id="7065924at2"/>
<feature type="transmembrane region" description="Helical" evidence="6">
    <location>
        <begin position="273"/>
        <end position="292"/>
    </location>
</feature>
<name>A0A1B7L6W9_9ENTR</name>
<reference evidence="9" key="1">
    <citation type="submission" date="2016-05" db="EMBL/GenBank/DDBJ databases">
        <authorList>
            <person name="Behera P."/>
            <person name="Vaishampayan P."/>
            <person name="Singh N."/>
            <person name="Raina V."/>
            <person name="Suar M."/>
            <person name="Pattnaik A."/>
            <person name="Rastogi G."/>
        </authorList>
    </citation>
    <scope>NUCLEOTIDE SEQUENCE [LARGE SCALE GENOMIC DNA]</scope>
    <source>
        <strain evidence="9">MP23</strain>
    </source>
</reference>
<feature type="transmembrane region" description="Helical" evidence="6">
    <location>
        <begin position="190"/>
        <end position="207"/>
    </location>
</feature>
<evidence type="ECO:0000256" key="4">
    <source>
        <dbReference type="ARBA" id="ARBA00022989"/>
    </source>
</evidence>
<dbReference type="SUPFAM" id="SSF103481">
    <property type="entry name" value="Multidrug resistance efflux transporter EmrE"/>
    <property type="match status" value="1"/>
</dbReference>
<organism evidence="8 9">
    <name type="scientific">Mangrovibacter phragmitis</name>
    <dbReference type="NCBI Taxonomy" id="1691903"/>
    <lineage>
        <taxon>Bacteria</taxon>
        <taxon>Pseudomonadati</taxon>
        <taxon>Pseudomonadota</taxon>
        <taxon>Gammaproteobacteria</taxon>
        <taxon>Enterobacterales</taxon>
        <taxon>Enterobacteriaceae</taxon>
        <taxon>Mangrovibacter</taxon>
    </lineage>
</organism>
<sequence length="310" mass="33351">MPCLTGPRATIAGLLAIVLWSTSVGLLRSISEALGPTGGAALIYTVSALCLVISNRQALLQLVLSWHMLAAGTLFVVYEISLALAVGLASSRTQALEMGMINYLWPGLTLLFALYINQQRAQWFIVPGLLLALGGVIQVMRGDSDWSPAMLVHNLAGNPVAYGLAFGAAIIWALYCNLTRRWSDGQNPVPLFFCATALVLWVKYLLFPQPPMHINSGTMPELLFMGISTAVAYSAWNHGLQHGNLTLLATASYFTPVLSAFIASLWLGLTPGWGFWQGVFLVVAGSLLCWLATRRASAHSDLVSTSSAKE</sequence>
<feature type="transmembrane region" description="Helical" evidence="6">
    <location>
        <begin position="100"/>
        <end position="116"/>
    </location>
</feature>
<keyword evidence="2" id="KW-1003">Cell membrane</keyword>
<keyword evidence="5 6" id="KW-0472">Membrane</keyword>
<evidence type="ECO:0000256" key="2">
    <source>
        <dbReference type="ARBA" id="ARBA00022475"/>
    </source>
</evidence>
<evidence type="ECO:0000256" key="6">
    <source>
        <dbReference type="SAM" id="Phobius"/>
    </source>
</evidence>
<dbReference type="PANTHER" id="PTHR42920">
    <property type="entry name" value="OS03G0707200 PROTEIN-RELATED"/>
    <property type="match status" value="1"/>
</dbReference>
<feature type="transmembrane region" description="Helical" evidence="6">
    <location>
        <begin position="160"/>
        <end position="178"/>
    </location>
</feature>
<dbReference type="GO" id="GO:0005886">
    <property type="term" value="C:plasma membrane"/>
    <property type="evidence" value="ECO:0007669"/>
    <property type="project" value="UniProtKB-SubCell"/>
</dbReference>
<keyword evidence="4 6" id="KW-1133">Transmembrane helix</keyword>
<dbReference type="NCBIfam" id="NF008676">
    <property type="entry name" value="PRK11689.1"/>
    <property type="match status" value="1"/>
</dbReference>
<dbReference type="PANTHER" id="PTHR42920:SF24">
    <property type="entry name" value="AROMATIC AMINO ACID EXPORTER YDDG"/>
    <property type="match status" value="1"/>
</dbReference>
<comment type="caution">
    <text evidence="8">The sequence shown here is derived from an EMBL/GenBank/DDBJ whole genome shotgun (WGS) entry which is preliminary data.</text>
</comment>
<evidence type="ECO:0000313" key="8">
    <source>
        <dbReference type="EMBL" id="OAT78112.1"/>
    </source>
</evidence>
<dbReference type="Proteomes" id="UP000078225">
    <property type="component" value="Unassembled WGS sequence"/>
</dbReference>
<feature type="domain" description="EamA" evidence="7">
    <location>
        <begin position="162"/>
        <end position="288"/>
    </location>
</feature>
<feature type="transmembrane region" description="Helical" evidence="6">
    <location>
        <begin position="123"/>
        <end position="140"/>
    </location>
</feature>
<protein>
    <submittedName>
        <fullName evidence="8">Aromatic amino acid transporter</fullName>
    </submittedName>
</protein>
<keyword evidence="3 6" id="KW-0812">Transmembrane</keyword>
<accession>A0A1B7L6W9</accession>
<dbReference type="InterPro" id="IPR000620">
    <property type="entry name" value="EamA_dom"/>
</dbReference>
<proteinExistence type="predicted"/>
<evidence type="ECO:0000256" key="1">
    <source>
        <dbReference type="ARBA" id="ARBA00004651"/>
    </source>
</evidence>
<evidence type="ECO:0000256" key="3">
    <source>
        <dbReference type="ARBA" id="ARBA00022692"/>
    </source>
</evidence>